<evidence type="ECO:0000313" key="2">
    <source>
        <dbReference type="RefSeq" id="XP_015596708.1"/>
    </source>
</evidence>
<gene>
    <name evidence="2" type="primary">LOC107268442</name>
</gene>
<sequence length="108" mass="12157">MSNPRYAVAFVIFMAYTVTAYPRYLAIPIDEVNIIELSPILPASPRIARQADEYIVPVTVSKSNHEENENLVPRPERSTTRILDYIDFGGHTGVNGAFGWYADYPAHN</sequence>
<proteinExistence type="predicted"/>
<dbReference type="AlphaFoldDB" id="A0AAJ7BXH1"/>
<dbReference type="GeneID" id="107268442"/>
<evidence type="ECO:0000313" key="1">
    <source>
        <dbReference type="Proteomes" id="UP000694920"/>
    </source>
</evidence>
<keyword evidence="1" id="KW-1185">Reference proteome</keyword>
<organism evidence="1 2">
    <name type="scientific">Cephus cinctus</name>
    <name type="common">Wheat stem sawfly</name>
    <dbReference type="NCBI Taxonomy" id="211228"/>
    <lineage>
        <taxon>Eukaryota</taxon>
        <taxon>Metazoa</taxon>
        <taxon>Ecdysozoa</taxon>
        <taxon>Arthropoda</taxon>
        <taxon>Hexapoda</taxon>
        <taxon>Insecta</taxon>
        <taxon>Pterygota</taxon>
        <taxon>Neoptera</taxon>
        <taxon>Endopterygota</taxon>
        <taxon>Hymenoptera</taxon>
        <taxon>Cephoidea</taxon>
        <taxon>Cephidae</taxon>
        <taxon>Cephus</taxon>
    </lineage>
</organism>
<protein>
    <submittedName>
        <fullName evidence="2">Uncharacterized protein LOC107268442</fullName>
    </submittedName>
</protein>
<dbReference type="KEGG" id="ccin:107268442"/>
<name>A0AAJ7BXH1_CEPCN</name>
<dbReference type="RefSeq" id="XP_015596708.1">
    <property type="nucleotide sequence ID" value="XM_015741222.1"/>
</dbReference>
<reference evidence="2" key="1">
    <citation type="submission" date="2025-08" db="UniProtKB">
        <authorList>
            <consortium name="RefSeq"/>
        </authorList>
    </citation>
    <scope>IDENTIFICATION</scope>
</reference>
<accession>A0AAJ7BXH1</accession>
<dbReference type="Proteomes" id="UP000694920">
    <property type="component" value="Unplaced"/>
</dbReference>